<dbReference type="PROSITE" id="PS50023">
    <property type="entry name" value="LIM_DOMAIN_2"/>
    <property type="match status" value="3"/>
</dbReference>
<dbReference type="AlphaFoldDB" id="A0A1B6D845"/>
<dbReference type="InterPro" id="IPR001781">
    <property type="entry name" value="Znf_LIM"/>
</dbReference>
<proteinExistence type="predicted"/>
<feature type="domain" description="LIM zinc-binding" evidence="11">
    <location>
        <begin position="165"/>
        <end position="223"/>
    </location>
</feature>
<feature type="region of interest" description="Disordered" evidence="10">
    <location>
        <begin position="1"/>
        <end position="30"/>
    </location>
</feature>
<dbReference type="GO" id="GO:0001725">
    <property type="term" value="C:stress fiber"/>
    <property type="evidence" value="ECO:0007669"/>
    <property type="project" value="TreeGrafter"/>
</dbReference>
<protein>
    <recommendedName>
        <fullName evidence="11">LIM zinc-binding domain-containing protein</fullName>
    </recommendedName>
</protein>
<keyword evidence="4" id="KW-0677">Repeat</keyword>
<evidence type="ECO:0000256" key="6">
    <source>
        <dbReference type="ARBA" id="ARBA00022949"/>
    </source>
</evidence>
<organism evidence="12">
    <name type="scientific">Clastoptera arizonana</name>
    <name type="common">Arizona spittle bug</name>
    <dbReference type="NCBI Taxonomy" id="38151"/>
    <lineage>
        <taxon>Eukaryota</taxon>
        <taxon>Metazoa</taxon>
        <taxon>Ecdysozoa</taxon>
        <taxon>Arthropoda</taxon>
        <taxon>Hexapoda</taxon>
        <taxon>Insecta</taxon>
        <taxon>Pterygota</taxon>
        <taxon>Neoptera</taxon>
        <taxon>Paraneoptera</taxon>
        <taxon>Hemiptera</taxon>
        <taxon>Auchenorrhyncha</taxon>
        <taxon>Cercopoidea</taxon>
        <taxon>Clastopteridae</taxon>
        <taxon>Clastoptera</taxon>
    </lineage>
</organism>
<keyword evidence="6" id="KW-0965">Cell junction</keyword>
<dbReference type="GO" id="GO:0051371">
    <property type="term" value="F:muscle alpha-actinin binding"/>
    <property type="evidence" value="ECO:0007669"/>
    <property type="project" value="TreeGrafter"/>
</dbReference>
<dbReference type="EMBL" id="GEDC01015472">
    <property type="protein sequence ID" value="JAS21826.1"/>
    <property type="molecule type" value="Transcribed_RNA"/>
</dbReference>
<feature type="domain" description="LIM zinc-binding" evidence="11">
    <location>
        <begin position="46"/>
        <end position="104"/>
    </location>
</feature>
<dbReference type="PANTHER" id="PTHR24214:SF38">
    <property type="entry name" value="PDZ AND LIM DOMAIN PROTEIN ZASP-RELATED"/>
    <property type="match status" value="1"/>
</dbReference>
<evidence type="ECO:0000256" key="2">
    <source>
        <dbReference type="ARBA" id="ARBA00022490"/>
    </source>
</evidence>
<evidence type="ECO:0000256" key="3">
    <source>
        <dbReference type="ARBA" id="ARBA00022723"/>
    </source>
</evidence>
<dbReference type="SUPFAM" id="SSF57716">
    <property type="entry name" value="Glucocorticoid receptor-like (DNA-binding domain)"/>
    <property type="match status" value="3"/>
</dbReference>
<dbReference type="GO" id="GO:0005912">
    <property type="term" value="C:adherens junction"/>
    <property type="evidence" value="ECO:0007669"/>
    <property type="project" value="TreeGrafter"/>
</dbReference>
<evidence type="ECO:0000256" key="7">
    <source>
        <dbReference type="ARBA" id="ARBA00023038"/>
    </source>
</evidence>
<keyword evidence="2" id="KW-0963">Cytoplasm</keyword>
<evidence type="ECO:0000256" key="8">
    <source>
        <dbReference type="ARBA" id="ARBA00037833"/>
    </source>
</evidence>
<keyword evidence="5 9" id="KW-0862">Zinc</keyword>
<dbReference type="Pfam" id="PF00412">
    <property type="entry name" value="LIM"/>
    <property type="match status" value="3"/>
</dbReference>
<dbReference type="GO" id="GO:0003779">
    <property type="term" value="F:actin binding"/>
    <property type="evidence" value="ECO:0007669"/>
    <property type="project" value="TreeGrafter"/>
</dbReference>
<feature type="compositionally biased region" description="Polar residues" evidence="10">
    <location>
        <begin position="1"/>
        <end position="12"/>
    </location>
</feature>
<dbReference type="GO" id="GO:0055120">
    <property type="term" value="C:striated muscle dense body"/>
    <property type="evidence" value="ECO:0007669"/>
    <property type="project" value="UniProtKB-ARBA"/>
</dbReference>
<dbReference type="FunFam" id="2.10.110.10:FF:000009">
    <property type="entry name" value="Paxillin isoform 1"/>
    <property type="match status" value="1"/>
</dbReference>
<dbReference type="GO" id="GO:0030036">
    <property type="term" value="P:actin cytoskeleton organization"/>
    <property type="evidence" value="ECO:0007669"/>
    <property type="project" value="TreeGrafter"/>
</dbReference>
<name>A0A1B6D845_9HEMI</name>
<dbReference type="CDD" id="cd08368">
    <property type="entry name" value="LIM"/>
    <property type="match status" value="1"/>
</dbReference>
<keyword evidence="7 9" id="KW-0440">LIM domain</keyword>
<evidence type="ECO:0000256" key="10">
    <source>
        <dbReference type="SAM" id="MobiDB-lite"/>
    </source>
</evidence>
<dbReference type="GO" id="GO:0031941">
    <property type="term" value="C:filamentous actin"/>
    <property type="evidence" value="ECO:0007669"/>
    <property type="project" value="TreeGrafter"/>
</dbReference>
<dbReference type="GO" id="GO:0031430">
    <property type="term" value="C:M band"/>
    <property type="evidence" value="ECO:0007669"/>
    <property type="project" value="UniProtKB-SubCell"/>
</dbReference>
<comment type="subcellular location">
    <subcellularLocation>
        <location evidence="1">Cell junction</location>
    </subcellularLocation>
    <subcellularLocation>
        <location evidence="8">Cytoplasm</location>
        <location evidence="8">Myofibril</location>
        <location evidence="8">Sarcomere</location>
        <location evidence="8">M line</location>
    </subcellularLocation>
</comment>
<evidence type="ECO:0000313" key="12">
    <source>
        <dbReference type="EMBL" id="JAS21826.1"/>
    </source>
</evidence>
<dbReference type="FunFam" id="2.10.110.10:FF:000008">
    <property type="entry name" value="Paxillin isoform 1"/>
    <property type="match status" value="1"/>
</dbReference>
<evidence type="ECO:0000256" key="9">
    <source>
        <dbReference type="PROSITE-ProRule" id="PRU00125"/>
    </source>
</evidence>
<reference evidence="12" key="1">
    <citation type="submission" date="2015-12" db="EMBL/GenBank/DDBJ databases">
        <title>De novo transcriptome assembly of four potential Pierce s Disease insect vectors from Arizona vineyards.</title>
        <authorList>
            <person name="Tassone E.E."/>
        </authorList>
    </citation>
    <scope>NUCLEOTIDE SEQUENCE</scope>
</reference>
<keyword evidence="3 9" id="KW-0479">Metal-binding</keyword>
<gene>
    <name evidence="12" type="ORF">g.3660</name>
</gene>
<dbReference type="PROSITE" id="PS00478">
    <property type="entry name" value="LIM_DOMAIN_1"/>
    <property type="match status" value="3"/>
</dbReference>
<evidence type="ECO:0000256" key="4">
    <source>
        <dbReference type="ARBA" id="ARBA00022737"/>
    </source>
</evidence>
<dbReference type="PANTHER" id="PTHR24214">
    <property type="entry name" value="PDZ AND LIM DOMAIN PROTEIN ZASP"/>
    <property type="match status" value="1"/>
</dbReference>
<evidence type="ECO:0000259" key="11">
    <source>
        <dbReference type="PROSITE" id="PS50023"/>
    </source>
</evidence>
<feature type="compositionally biased region" description="Basic and acidic residues" evidence="10">
    <location>
        <begin position="15"/>
        <end position="30"/>
    </location>
</feature>
<evidence type="ECO:0000256" key="5">
    <source>
        <dbReference type="ARBA" id="ARBA00022833"/>
    </source>
</evidence>
<evidence type="ECO:0000256" key="1">
    <source>
        <dbReference type="ARBA" id="ARBA00004282"/>
    </source>
</evidence>
<accession>A0A1B6D845</accession>
<dbReference type="GO" id="GO:0046872">
    <property type="term" value="F:metal ion binding"/>
    <property type="evidence" value="ECO:0007669"/>
    <property type="project" value="UniProtKB-KW"/>
</dbReference>
<dbReference type="Gene3D" id="2.10.110.10">
    <property type="entry name" value="Cysteine Rich Protein"/>
    <property type="match status" value="3"/>
</dbReference>
<sequence length="223" mass="25804">MARYNKQLSPSRRSPRTDARSPERSLYRTQEKLESSDLRNSCLLDTICAGCRQPIKDVIVQALNKSWHQEHFVCTHCKKPITASKFNVNDGLPYCENDYTNLILKKCFKCDQPIRDVVIVAGNKTWHKEHFVCSSCNQPLSNKSFYQENEQPLCQNCYEHLICPKCSECNHPITDTAIIAMGMKYHQTCFRCKKCKKTISNCTFEMVNKQRICSNCVQNFLNS</sequence>
<dbReference type="SMART" id="SM00132">
    <property type="entry name" value="LIM"/>
    <property type="match status" value="3"/>
</dbReference>
<dbReference type="GO" id="GO:0061061">
    <property type="term" value="P:muscle structure development"/>
    <property type="evidence" value="ECO:0007669"/>
    <property type="project" value="TreeGrafter"/>
</dbReference>
<feature type="domain" description="LIM zinc-binding" evidence="11">
    <location>
        <begin position="105"/>
        <end position="164"/>
    </location>
</feature>
<dbReference type="InterPro" id="IPR050604">
    <property type="entry name" value="PDZ-LIM_domain"/>
</dbReference>